<comment type="similarity">
    <text evidence="1">Belongs to the HypD family.</text>
</comment>
<dbReference type="Gene3D" id="3.40.50.11750">
    <property type="entry name" value="HypD, alpha/beta domain 1"/>
    <property type="match status" value="2"/>
</dbReference>
<dbReference type="InterPro" id="IPR042244">
    <property type="entry name" value="HypD_2_sf"/>
</dbReference>
<accession>B3E956</accession>
<dbReference type="Proteomes" id="UP000002420">
    <property type="component" value="Chromosome"/>
</dbReference>
<dbReference type="KEGG" id="glo:Glov_3063"/>
<dbReference type="GO" id="GO:0051539">
    <property type="term" value="F:4 iron, 4 sulfur cluster binding"/>
    <property type="evidence" value="ECO:0007669"/>
    <property type="project" value="TreeGrafter"/>
</dbReference>
<dbReference type="PIRSF" id="PIRSF005622">
    <property type="entry name" value="Hydrgn_mat_hypD"/>
    <property type="match status" value="1"/>
</dbReference>
<dbReference type="STRING" id="398767.Glov_3063"/>
<dbReference type="GO" id="GO:0005506">
    <property type="term" value="F:iron ion binding"/>
    <property type="evidence" value="ECO:0007669"/>
    <property type="project" value="TreeGrafter"/>
</dbReference>
<keyword evidence="5" id="KW-1185">Reference proteome</keyword>
<protein>
    <submittedName>
        <fullName evidence="4">Hydrogenase expression/formation protein HypD</fullName>
    </submittedName>
</protein>
<evidence type="ECO:0000256" key="2">
    <source>
        <dbReference type="ARBA" id="ARBA00022723"/>
    </source>
</evidence>
<dbReference type="HOGENOM" id="CLU_048562_1_0_7"/>
<dbReference type="GO" id="GO:0070025">
    <property type="term" value="F:carbon monoxide binding"/>
    <property type="evidence" value="ECO:0007669"/>
    <property type="project" value="TreeGrafter"/>
</dbReference>
<gene>
    <name evidence="4" type="ordered locus">Glov_3063</name>
</gene>
<dbReference type="PANTHER" id="PTHR30149">
    <property type="entry name" value="HYDROGENASE PROTEIN ASSEMBLY PROTEIN HYPD"/>
    <property type="match status" value="1"/>
</dbReference>
<keyword evidence="3" id="KW-0408">Iron</keyword>
<dbReference type="OrthoDB" id="9770424at2"/>
<keyword evidence="2" id="KW-0479">Metal-binding</keyword>
<dbReference type="Pfam" id="PF01924">
    <property type="entry name" value="HypD"/>
    <property type="match status" value="1"/>
</dbReference>
<evidence type="ECO:0000313" key="5">
    <source>
        <dbReference type="Proteomes" id="UP000002420"/>
    </source>
</evidence>
<dbReference type="RefSeq" id="WP_012471094.1">
    <property type="nucleotide sequence ID" value="NC_010814.1"/>
</dbReference>
<evidence type="ECO:0000256" key="3">
    <source>
        <dbReference type="ARBA" id="ARBA00023004"/>
    </source>
</evidence>
<evidence type="ECO:0000313" key="4">
    <source>
        <dbReference type="EMBL" id="ACD96769.1"/>
    </source>
</evidence>
<proteinExistence type="inferred from homology"/>
<dbReference type="PANTHER" id="PTHR30149:SF0">
    <property type="entry name" value="HYDROGENASE MATURATION FACTOR HYPD"/>
    <property type="match status" value="1"/>
</dbReference>
<dbReference type="InterPro" id="IPR002780">
    <property type="entry name" value="Hyd_form_HypD"/>
</dbReference>
<sequence length="365" mass="38794">MKFQDEYRDRELVQGLAAAIAEEARQLPEPVRLMEVCGTHTMAIARFGLKSLLPEPVKLVSGPGCPVCVTPVSYIDHAIALSGLPDTVVTTFGDLLRVPGSNSSLMAERAKGADIRIVYSALDAVKLALELPHKRVVFLGVGFETTTPTVAAAILSAEQQGCTNFFVLTSHKTMPGPMQALSADPQLQIRGYLCPAHVSTVIGADAYRPLAEKFGIPCVVTGFEPADVLQGVLMLVQQCRAGRAAVENQYSRAVSNQGNAKAQELIRRVFEPADAVWRGLGVLPDSGLVLRAAYAGYDAARMLPVELPPAREPAGCRCGEVLTGRIAPKDCPLFGSVCSPETPVGACMVSSEGSCAAAWRYGCPE</sequence>
<dbReference type="EMBL" id="CP001089">
    <property type="protein sequence ID" value="ACD96769.1"/>
    <property type="molecule type" value="Genomic_DNA"/>
</dbReference>
<evidence type="ECO:0000256" key="1">
    <source>
        <dbReference type="ARBA" id="ARBA00007888"/>
    </source>
</evidence>
<dbReference type="GO" id="GO:0051604">
    <property type="term" value="P:protein maturation"/>
    <property type="evidence" value="ECO:0007669"/>
    <property type="project" value="TreeGrafter"/>
</dbReference>
<name>B3E956_TRIL1</name>
<organism evidence="4 5">
    <name type="scientific">Trichlorobacter lovleyi (strain ATCC BAA-1151 / DSM 17278 / SZ)</name>
    <name type="common">Geobacter lovleyi</name>
    <dbReference type="NCBI Taxonomy" id="398767"/>
    <lineage>
        <taxon>Bacteria</taxon>
        <taxon>Pseudomonadati</taxon>
        <taxon>Thermodesulfobacteriota</taxon>
        <taxon>Desulfuromonadia</taxon>
        <taxon>Geobacterales</taxon>
        <taxon>Geobacteraceae</taxon>
        <taxon>Trichlorobacter</taxon>
    </lineage>
</organism>
<reference evidence="4 5" key="1">
    <citation type="submission" date="2008-05" db="EMBL/GenBank/DDBJ databases">
        <title>Complete sequence of chromosome of Geobacter lovleyi SZ.</title>
        <authorList>
            <consortium name="US DOE Joint Genome Institute"/>
            <person name="Lucas S."/>
            <person name="Copeland A."/>
            <person name="Lapidus A."/>
            <person name="Glavina del Rio T."/>
            <person name="Dalin E."/>
            <person name="Tice H."/>
            <person name="Bruce D."/>
            <person name="Goodwin L."/>
            <person name="Pitluck S."/>
            <person name="Chertkov O."/>
            <person name="Meincke L."/>
            <person name="Brettin T."/>
            <person name="Detter J.C."/>
            <person name="Han C."/>
            <person name="Tapia R."/>
            <person name="Kuske C.R."/>
            <person name="Schmutz J."/>
            <person name="Larimer F."/>
            <person name="Land M."/>
            <person name="Hauser L."/>
            <person name="Kyrpides N."/>
            <person name="Mikhailova N."/>
            <person name="Sung Y."/>
            <person name="Fletcher K.E."/>
            <person name="Ritalahti K.M."/>
            <person name="Loeffler F.E."/>
            <person name="Richardson P."/>
        </authorList>
    </citation>
    <scope>NUCLEOTIDE SEQUENCE [LARGE SCALE GENOMIC DNA]</scope>
    <source>
        <strain evidence="5">ATCC BAA-1151 / DSM 17278 / SZ</strain>
    </source>
</reference>
<dbReference type="eggNOG" id="COG0409">
    <property type="taxonomic scope" value="Bacteria"/>
</dbReference>
<dbReference type="NCBIfam" id="TIGR00075">
    <property type="entry name" value="hypD"/>
    <property type="match status" value="1"/>
</dbReference>
<dbReference type="AlphaFoldDB" id="B3E956"/>
<dbReference type="InterPro" id="IPR042243">
    <property type="entry name" value="HypD_1"/>
</dbReference>
<dbReference type="Gene3D" id="6.10.20.100">
    <property type="match status" value="1"/>
</dbReference>